<feature type="chain" id="PRO_5023089052" evidence="1">
    <location>
        <begin position="25"/>
        <end position="293"/>
    </location>
</feature>
<dbReference type="GO" id="GO:0009253">
    <property type="term" value="P:peptidoglycan catabolic process"/>
    <property type="evidence" value="ECO:0007669"/>
    <property type="project" value="TreeGrafter"/>
</dbReference>
<dbReference type="RefSeq" id="WP_147850005.1">
    <property type="nucleotide sequence ID" value="NZ_VDUZ01000035.1"/>
</dbReference>
<evidence type="ECO:0000256" key="1">
    <source>
        <dbReference type="SAM" id="SignalP"/>
    </source>
</evidence>
<dbReference type="OrthoDB" id="9808544at2"/>
<reference evidence="3 4" key="1">
    <citation type="submission" date="2019-06" db="EMBL/GenBank/DDBJ databases">
        <title>New taxonomy in bacterial strain CC-CFT640, isolated from vineyard.</title>
        <authorList>
            <person name="Lin S.-Y."/>
            <person name="Tsai C.-F."/>
            <person name="Young C.-C."/>
        </authorList>
    </citation>
    <scope>NUCLEOTIDE SEQUENCE [LARGE SCALE GENOMIC DNA]</scope>
    <source>
        <strain evidence="3 4">CC-CFT640</strain>
    </source>
</reference>
<dbReference type="Gene3D" id="1.10.8.350">
    <property type="entry name" value="Bacterial muramidase"/>
    <property type="match status" value="1"/>
</dbReference>
<proteinExistence type="predicted"/>
<dbReference type="InterPro" id="IPR011970">
    <property type="entry name" value="MltB_2"/>
</dbReference>
<evidence type="ECO:0000259" key="2">
    <source>
        <dbReference type="Pfam" id="PF13406"/>
    </source>
</evidence>
<dbReference type="InterPro" id="IPR031304">
    <property type="entry name" value="SLT_2"/>
</dbReference>
<dbReference type="SUPFAM" id="SSF53955">
    <property type="entry name" value="Lysozyme-like"/>
    <property type="match status" value="1"/>
</dbReference>
<organism evidence="3 4">
    <name type="scientific">Vineibacter terrae</name>
    <dbReference type="NCBI Taxonomy" id="2586908"/>
    <lineage>
        <taxon>Bacteria</taxon>
        <taxon>Pseudomonadati</taxon>
        <taxon>Pseudomonadota</taxon>
        <taxon>Alphaproteobacteria</taxon>
        <taxon>Hyphomicrobiales</taxon>
        <taxon>Vineibacter</taxon>
    </lineage>
</organism>
<dbReference type="InterPro" id="IPR023346">
    <property type="entry name" value="Lysozyme-like_dom_sf"/>
</dbReference>
<sequence>MISRRSFTVLAAGAAAFPIIPAAADAGFQTWLQGVRREALAQGVDAGTLDRAFRGVEPIPRVLELDRSQPEFKLTWQEYLDRVVSEERVARGRELARANAALLNRIGDSYGVPPKVIVALWGIESHYGTKMGTFSVVGSLATLAYNGRRPKYFRAELLAALKILAQGHITPDRMVGSWAGAMGQCQFMPTSFLALAVDGDGDGKRDIWGSKADVFASAANFLRKSGWQQGVGWGEEVTGKPGATAPAGGRVVTPEGAGGRTYLTTANFKAIRRWNPSDFFALAVGILSDRIAA</sequence>
<dbReference type="FunFam" id="1.10.8.350:FF:000001">
    <property type="entry name" value="Lytic murein transglycosylase B"/>
    <property type="match status" value="1"/>
</dbReference>
<gene>
    <name evidence="3" type="ORF">FHP25_26500</name>
</gene>
<evidence type="ECO:0000313" key="3">
    <source>
        <dbReference type="EMBL" id="TXL72183.1"/>
    </source>
</evidence>
<dbReference type="Gene3D" id="1.10.530.10">
    <property type="match status" value="2"/>
</dbReference>
<dbReference type="NCBIfam" id="TIGR02283">
    <property type="entry name" value="MltB_2"/>
    <property type="match status" value="1"/>
</dbReference>
<dbReference type="AlphaFoldDB" id="A0A5C8PEI4"/>
<feature type="domain" description="Transglycosylase SLT" evidence="2">
    <location>
        <begin position="28"/>
        <end position="242"/>
    </location>
</feature>
<feature type="domain" description="Transglycosylase SLT" evidence="2">
    <location>
        <begin position="244"/>
        <end position="289"/>
    </location>
</feature>
<dbReference type="PANTHER" id="PTHR30163:SF8">
    <property type="entry name" value="LYTIC MUREIN TRANSGLYCOSYLASE"/>
    <property type="match status" value="1"/>
</dbReference>
<dbReference type="Proteomes" id="UP000321638">
    <property type="component" value="Unassembled WGS sequence"/>
</dbReference>
<accession>A0A5C8PEI4</accession>
<dbReference type="CDD" id="cd13399">
    <property type="entry name" value="Slt35-like"/>
    <property type="match status" value="1"/>
</dbReference>
<feature type="signal peptide" evidence="1">
    <location>
        <begin position="1"/>
        <end position="24"/>
    </location>
</feature>
<dbReference type="InterPro" id="IPR043426">
    <property type="entry name" value="MltB-like"/>
</dbReference>
<dbReference type="PANTHER" id="PTHR30163">
    <property type="entry name" value="MEMBRANE-BOUND LYTIC MUREIN TRANSGLYCOSYLASE B"/>
    <property type="match status" value="1"/>
</dbReference>
<keyword evidence="4" id="KW-1185">Reference proteome</keyword>
<dbReference type="Pfam" id="PF13406">
    <property type="entry name" value="SLT_2"/>
    <property type="match status" value="2"/>
</dbReference>
<evidence type="ECO:0000313" key="4">
    <source>
        <dbReference type="Proteomes" id="UP000321638"/>
    </source>
</evidence>
<protein>
    <submittedName>
        <fullName evidence="3">Lytic murein transglycosylase</fullName>
    </submittedName>
</protein>
<dbReference type="GO" id="GO:0008933">
    <property type="term" value="F:peptidoglycan lytic transglycosylase activity"/>
    <property type="evidence" value="ECO:0007669"/>
    <property type="project" value="TreeGrafter"/>
</dbReference>
<comment type="caution">
    <text evidence="3">The sequence shown here is derived from an EMBL/GenBank/DDBJ whole genome shotgun (WGS) entry which is preliminary data.</text>
</comment>
<name>A0A5C8PEI4_9HYPH</name>
<dbReference type="EMBL" id="VDUZ01000035">
    <property type="protein sequence ID" value="TXL72183.1"/>
    <property type="molecule type" value="Genomic_DNA"/>
</dbReference>
<keyword evidence="1" id="KW-0732">Signal</keyword>